<proteinExistence type="predicted"/>
<gene>
    <name evidence="1" type="ORF">A2782_03045</name>
</gene>
<name>A0A1G1V2Q8_9BACT</name>
<comment type="caution">
    <text evidence="1">The sequence shown here is derived from an EMBL/GenBank/DDBJ whole genome shotgun (WGS) entry which is preliminary data.</text>
</comment>
<reference evidence="1 2" key="1">
    <citation type="journal article" date="2016" name="Nat. Commun.">
        <title>Thousands of microbial genomes shed light on interconnected biogeochemical processes in an aquifer system.</title>
        <authorList>
            <person name="Anantharaman K."/>
            <person name="Brown C.T."/>
            <person name="Hug L.A."/>
            <person name="Sharon I."/>
            <person name="Castelle C.J."/>
            <person name="Probst A.J."/>
            <person name="Thomas B.C."/>
            <person name="Singh A."/>
            <person name="Wilkins M.J."/>
            <person name="Karaoz U."/>
            <person name="Brodie E.L."/>
            <person name="Williams K.H."/>
            <person name="Hubbard S.S."/>
            <person name="Banfield J.F."/>
        </authorList>
    </citation>
    <scope>NUCLEOTIDE SEQUENCE [LARGE SCALE GENOMIC DNA]</scope>
</reference>
<dbReference type="InterPro" id="IPR013783">
    <property type="entry name" value="Ig-like_fold"/>
</dbReference>
<sequence>MISRRSQIDEKRKARRAFLLIISSIALFLFLIFVGVGSAAKLAIFVGSMRDTPQTASNDKTPPGPPRMNNWDSLPKYTKVDQLDISGFAETESNVKIYGNDAVVTQTKTDDNSQFSTRVTLSKGENYIYATAIDPSGNEGDHSPAGRIIYDPDLPQIEIESPKDNDQVYEKNLTITGKTEPGASISIGDRVGIVQNDGSFAIKYTLNEGSNSITLTSVDQAGNQAEKSITVTFVP</sequence>
<dbReference type="STRING" id="1797513.A2782_03045"/>
<evidence type="ECO:0000313" key="2">
    <source>
        <dbReference type="Proteomes" id="UP000177967"/>
    </source>
</evidence>
<dbReference type="Pfam" id="PF09136">
    <property type="entry name" value="Glucodextran_B"/>
    <property type="match status" value="1"/>
</dbReference>
<dbReference type="EMBL" id="MHBW01000006">
    <property type="protein sequence ID" value="OGY09672.1"/>
    <property type="molecule type" value="Genomic_DNA"/>
</dbReference>
<organism evidence="1 2">
    <name type="scientific">Candidatus Blackburnbacteria bacterium RIFCSPHIGHO2_01_FULL_43_15b</name>
    <dbReference type="NCBI Taxonomy" id="1797513"/>
    <lineage>
        <taxon>Bacteria</taxon>
        <taxon>Candidatus Blackburniibacteriota</taxon>
    </lineage>
</organism>
<dbReference type="Proteomes" id="UP000177967">
    <property type="component" value="Unassembled WGS sequence"/>
</dbReference>
<dbReference type="AlphaFoldDB" id="A0A1G1V2Q8"/>
<dbReference type="Gene3D" id="2.60.40.10">
    <property type="entry name" value="Immunoglobulins"/>
    <property type="match status" value="2"/>
</dbReference>
<accession>A0A1G1V2Q8</accession>
<evidence type="ECO:0000313" key="1">
    <source>
        <dbReference type="EMBL" id="OGY09672.1"/>
    </source>
</evidence>
<protein>
    <submittedName>
        <fullName evidence="1">Uncharacterized protein</fullName>
    </submittedName>
</protein>